<comment type="similarity">
    <text evidence="1">Belongs to the short-chain dehydrogenases/reductases (SDR) family.</text>
</comment>
<dbReference type="InterPro" id="IPR002347">
    <property type="entry name" value="SDR_fam"/>
</dbReference>
<feature type="region of interest" description="Disordered" evidence="3">
    <location>
        <begin position="140"/>
        <end position="227"/>
    </location>
</feature>
<dbReference type="eggNOG" id="KOG1208">
    <property type="taxonomic scope" value="Eukaryota"/>
</dbReference>
<keyword evidence="4" id="KW-0472">Membrane</keyword>
<protein>
    <submittedName>
        <fullName evidence="5">Predicted protein</fullName>
    </submittedName>
</protein>
<dbReference type="GeneID" id="9687120"/>
<dbReference type="GO" id="GO:0016491">
    <property type="term" value="F:oxidoreductase activity"/>
    <property type="evidence" value="ECO:0007669"/>
    <property type="project" value="UniProtKB-KW"/>
</dbReference>
<evidence type="ECO:0000256" key="2">
    <source>
        <dbReference type="ARBA" id="ARBA00023002"/>
    </source>
</evidence>
<reference evidence="5 6" key="1">
    <citation type="journal article" date="2009" name="Science">
        <title>Green evolution and dynamic adaptations revealed by genomes of the marine picoeukaryotes Micromonas.</title>
        <authorList>
            <person name="Worden A.Z."/>
            <person name="Lee J.H."/>
            <person name="Mock T."/>
            <person name="Rouze P."/>
            <person name="Simmons M.P."/>
            <person name="Aerts A.L."/>
            <person name="Allen A.E."/>
            <person name="Cuvelier M.L."/>
            <person name="Derelle E."/>
            <person name="Everett M.V."/>
            <person name="Foulon E."/>
            <person name="Grimwood J."/>
            <person name="Gundlach H."/>
            <person name="Henrissat B."/>
            <person name="Napoli C."/>
            <person name="McDonald S.M."/>
            <person name="Parker M.S."/>
            <person name="Rombauts S."/>
            <person name="Salamov A."/>
            <person name="Von Dassow P."/>
            <person name="Badger J.H."/>
            <person name="Coutinho P.M."/>
            <person name="Demir E."/>
            <person name="Dubchak I."/>
            <person name="Gentemann C."/>
            <person name="Eikrem W."/>
            <person name="Gready J.E."/>
            <person name="John U."/>
            <person name="Lanier W."/>
            <person name="Lindquist E.A."/>
            <person name="Lucas S."/>
            <person name="Mayer K.F."/>
            <person name="Moreau H."/>
            <person name="Not F."/>
            <person name="Otillar R."/>
            <person name="Panaud O."/>
            <person name="Pangilinan J."/>
            <person name="Paulsen I."/>
            <person name="Piegu B."/>
            <person name="Poliakov A."/>
            <person name="Robbens S."/>
            <person name="Schmutz J."/>
            <person name="Toulza E."/>
            <person name="Wyss T."/>
            <person name="Zelensky A."/>
            <person name="Zhou K."/>
            <person name="Armbrust E.V."/>
            <person name="Bhattacharya D."/>
            <person name="Goodenough U.W."/>
            <person name="Van de Peer Y."/>
            <person name="Grigoriev I.V."/>
        </authorList>
    </citation>
    <scope>NUCLEOTIDE SEQUENCE [LARGE SCALE GENOMIC DNA]</scope>
    <source>
        <strain evidence="5 6">CCMP1545</strain>
    </source>
</reference>
<evidence type="ECO:0000256" key="4">
    <source>
        <dbReference type="SAM" id="Phobius"/>
    </source>
</evidence>
<organism evidence="6">
    <name type="scientific">Micromonas pusilla (strain CCMP1545)</name>
    <name type="common">Picoplanktonic green alga</name>
    <dbReference type="NCBI Taxonomy" id="564608"/>
    <lineage>
        <taxon>Eukaryota</taxon>
        <taxon>Viridiplantae</taxon>
        <taxon>Chlorophyta</taxon>
        <taxon>Mamiellophyceae</taxon>
        <taxon>Mamiellales</taxon>
        <taxon>Mamiellaceae</taxon>
        <taxon>Micromonas</taxon>
    </lineage>
</organism>
<dbReference type="AlphaFoldDB" id="C1N0Q5"/>
<dbReference type="KEGG" id="mpp:MICPUCDRAFT_51112"/>
<dbReference type="PANTHER" id="PTHR24320">
    <property type="entry name" value="RETINOL DEHYDROGENASE"/>
    <property type="match status" value="1"/>
</dbReference>
<dbReference type="RefSeq" id="XP_003061431.1">
    <property type="nucleotide sequence ID" value="XM_003061385.1"/>
</dbReference>
<dbReference type="EMBL" id="GG663744">
    <property type="protein sequence ID" value="EEH54061.1"/>
    <property type="molecule type" value="Genomic_DNA"/>
</dbReference>
<dbReference type="STRING" id="564608.C1N0Q5"/>
<keyword evidence="4" id="KW-0812">Transmembrane</keyword>
<keyword evidence="6" id="KW-1185">Reference proteome</keyword>
<dbReference type="InterPro" id="IPR036291">
    <property type="entry name" value="NAD(P)-bd_dom_sf"/>
</dbReference>
<feature type="compositionally biased region" description="Basic and acidic residues" evidence="3">
    <location>
        <begin position="154"/>
        <end position="168"/>
    </location>
</feature>
<evidence type="ECO:0000313" key="6">
    <source>
        <dbReference type="Proteomes" id="UP000001876"/>
    </source>
</evidence>
<evidence type="ECO:0000256" key="1">
    <source>
        <dbReference type="ARBA" id="ARBA00006484"/>
    </source>
</evidence>
<keyword evidence="2" id="KW-0560">Oxidoreductase</keyword>
<keyword evidence="4" id="KW-1133">Transmembrane helix</keyword>
<evidence type="ECO:0000256" key="3">
    <source>
        <dbReference type="SAM" id="MobiDB-lite"/>
    </source>
</evidence>
<gene>
    <name evidence="5" type="ORF">MICPUCDRAFT_51112</name>
</gene>
<name>C1N0Q5_MICPC</name>
<dbReference type="OMA" id="MRACENT"/>
<dbReference type="OrthoDB" id="191139at2759"/>
<dbReference type="Gene3D" id="3.40.50.720">
    <property type="entry name" value="NAD(P)-binding Rossmann-like Domain"/>
    <property type="match status" value="1"/>
</dbReference>
<dbReference type="SUPFAM" id="SSF51735">
    <property type="entry name" value="NAD(P)-binding Rossmann-fold domains"/>
    <property type="match status" value="1"/>
</dbReference>
<dbReference type="PRINTS" id="PR00081">
    <property type="entry name" value="GDHRDH"/>
</dbReference>
<accession>C1N0Q5</accession>
<feature type="compositionally biased region" description="Basic residues" evidence="3">
    <location>
        <begin position="140"/>
        <end position="153"/>
    </location>
</feature>
<feature type="region of interest" description="Disordered" evidence="3">
    <location>
        <begin position="580"/>
        <end position="604"/>
    </location>
</feature>
<proteinExistence type="inferred from homology"/>
<feature type="transmembrane region" description="Helical" evidence="4">
    <location>
        <begin position="20"/>
        <end position="43"/>
    </location>
</feature>
<feature type="compositionally biased region" description="Basic and acidic residues" evidence="3">
    <location>
        <begin position="183"/>
        <end position="207"/>
    </location>
</feature>
<sequence>MSSAASASASVVVVVRAGGAARVVAVVVVVVVVVVAVAVVAAFDDVSSEAARARTATRARATPREPRRGAAVVARAATVVEEEASAAVASVMTVVVRAPRGAKCASRDRASSTRGARATGRARAARECRLFIRVSRVVHRPRRRAHSRARVHARPREDDARDARDDAMGKVTQRRNRQVAKAARQDGADDRDPSAAGGDDRDPSAKRDKGRKRVGKTQQDELDDDDAAEKQCADWIGRIVRFGFMAYSLLGVFRGAHEWATRPTTLPPSIQVDAIDLRGVNAIVTGGCGGLGRETAAMLASRGARVVVGCRRSDRGVIDLGAGGGFSAVALPLDLGSFASTRAFASAVVREEFFDGDGSSIDVLVHNAATSTACANTTDAFESSLQINYLAPVLLNRLLLPAMKSSARGARVTHVSCVAASASRVGAEAIRKAARGGGAHPKRCAPAGSYAASKRLLERHAVVMSSKFHAKHGIQSFVVDPGATLTNFNVKGNVLASATRIHPAAVVSWMLGKVSVAVFGPHGFTKFFTRSVEHSAAAVAHVAAHDALRGVSGRTYSDVRGAFTAATGCAKADAADCGWARPREPRPRKLDAAAEERQRERDRVDAEIWKETSRLLAPWSEPLFEEAEGGAS</sequence>
<dbReference type="Pfam" id="PF00106">
    <property type="entry name" value="adh_short"/>
    <property type="match status" value="1"/>
</dbReference>
<dbReference type="PANTHER" id="PTHR24320:SF148">
    <property type="entry name" value="NAD(P)-BINDING ROSSMANN-FOLD SUPERFAMILY PROTEIN"/>
    <property type="match status" value="1"/>
</dbReference>
<feature type="compositionally biased region" description="Basic and acidic residues" evidence="3">
    <location>
        <begin position="581"/>
        <end position="604"/>
    </location>
</feature>
<evidence type="ECO:0000313" key="5">
    <source>
        <dbReference type="EMBL" id="EEH54061.1"/>
    </source>
</evidence>
<dbReference type="Proteomes" id="UP000001876">
    <property type="component" value="Unassembled WGS sequence"/>
</dbReference>